<keyword evidence="1" id="KW-1133">Transmembrane helix</keyword>
<feature type="domain" description="VanZ-like" evidence="2">
    <location>
        <begin position="23"/>
        <end position="120"/>
    </location>
</feature>
<keyword evidence="1" id="KW-0812">Transmembrane</keyword>
<feature type="transmembrane region" description="Helical" evidence="1">
    <location>
        <begin position="101"/>
        <end position="121"/>
    </location>
</feature>
<dbReference type="PANTHER" id="PTHR28008">
    <property type="entry name" value="DOMAIN PROTEIN, PUTATIVE (AFU_ORTHOLOGUE AFUA_3G10980)-RELATED"/>
    <property type="match status" value="1"/>
</dbReference>
<dbReference type="Proteomes" id="UP001302349">
    <property type="component" value="Chromosome"/>
</dbReference>
<reference evidence="3 4" key="1">
    <citation type="journal article" date="2023" name="Microbiol. Resour. Announc.">
        <title>Complete Genome Sequence of Imperialibacter roseus strain P4T.</title>
        <authorList>
            <person name="Tizabi D.R."/>
            <person name="Bachvaroff T."/>
            <person name="Hill R.T."/>
        </authorList>
    </citation>
    <scope>NUCLEOTIDE SEQUENCE [LARGE SCALE GENOMIC DNA]</scope>
    <source>
        <strain evidence="3 4">P4T</strain>
    </source>
</reference>
<evidence type="ECO:0000313" key="3">
    <source>
        <dbReference type="EMBL" id="WOK05527.1"/>
    </source>
</evidence>
<name>A0ABZ0IPN8_9BACT</name>
<dbReference type="EMBL" id="CP136051">
    <property type="protein sequence ID" value="WOK05527.1"/>
    <property type="molecule type" value="Genomic_DNA"/>
</dbReference>
<dbReference type="Pfam" id="PF04892">
    <property type="entry name" value="VanZ"/>
    <property type="match status" value="1"/>
</dbReference>
<keyword evidence="4" id="KW-1185">Reference proteome</keyword>
<organism evidence="3 4">
    <name type="scientific">Imperialibacter roseus</name>
    <dbReference type="NCBI Taxonomy" id="1324217"/>
    <lineage>
        <taxon>Bacteria</taxon>
        <taxon>Pseudomonadati</taxon>
        <taxon>Bacteroidota</taxon>
        <taxon>Cytophagia</taxon>
        <taxon>Cytophagales</taxon>
        <taxon>Flammeovirgaceae</taxon>
        <taxon>Imperialibacter</taxon>
    </lineage>
</organism>
<dbReference type="PANTHER" id="PTHR28008:SF1">
    <property type="entry name" value="DOMAIN PROTEIN, PUTATIVE (AFU_ORTHOLOGUE AFUA_3G10980)-RELATED"/>
    <property type="match status" value="1"/>
</dbReference>
<dbReference type="InterPro" id="IPR006976">
    <property type="entry name" value="VanZ-like"/>
</dbReference>
<sequence>MLRLFQSLKYIWVALILYLTLSQGGGSGWFEFLKYPGVDKIGHFGLFFVWALLYFPELVVRETLLIDEKPVRFWIVATNSLVLGMLIEVAQSFIPYRSSEWLDLLADVLGSVTALLAVNFVRRKKSNLN</sequence>
<feature type="transmembrane region" description="Helical" evidence="1">
    <location>
        <begin position="41"/>
        <end position="59"/>
    </location>
</feature>
<dbReference type="NCBIfam" id="NF037970">
    <property type="entry name" value="vanZ_1"/>
    <property type="match status" value="1"/>
</dbReference>
<gene>
    <name evidence="3" type="ORF">RT717_20850</name>
</gene>
<keyword evidence="1" id="KW-0472">Membrane</keyword>
<protein>
    <submittedName>
        <fullName evidence="3">VanZ family protein</fullName>
    </submittedName>
</protein>
<evidence type="ECO:0000256" key="1">
    <source>
        <dbReference type="SAM" id="Phobius"/>
    </source>
</evidence>
<dbReference type="RefSeq" id="WP_317488288.1">
    <property type="nucleotide sequence ID" value="NZ_CP136051.1"/>
</dbReference>
<proteinExistence type="predicted"/>
<feature type="transmembrane region" description="Helical" evidence="1">
    <location>
        <begin position="12"/>
        <end position="29"/>
    </location>
</feature>
<feature type="transmembrane region" description="Helical" evidence="1">
    <location>
        <begin position="71"/>
        <end position="89"/>
    </location>
</feature>
<evidence type="ECO:0000313" key="4">
    <source>
        <dbReference type="Proteomes" id="UP001302349"/>
    </source>
</evidence>
<evidence type="ECO:0000259" key="2">
    <source>
        <dbReference type="Pfam" id="PF04892"/>
    </source>
</evidence>
<accession>A0ABZ0IPN8</accession>